<keyword evidence="2" id="KW-1185">Reference proteome</keyword>
<organism evidence="1 2">
    <name type="scientific">Ambrosia artemisiifolia</name>
    <name type="common">Common ragweed</name>
    <dbReference type="NCBI Taxonomy" id="4212"/>
    <lineage>
        <taxon>Eukaryota</taxon>
        <taxon>Viridiplantae</taxon>
        <taxon>Streptophyta</taxon>
        <taxon>Embryophyta</taxon>
        <taxon>Tracheophyta</taxon>
        <taxon>Spermatophyta</taxon>
        <taxon>Magnoliopsida</taxon>
        <taxon>eudicotyledons</taxon>
        <taxon>Gunneridae</taxon>
        <taxon>Pentapetalae</taxon>
        <taxon>asterids</taxon>
        <taxon>campanulids</taxon>
        <taxon>Asterales</taxon>
        <taxon>Asteraceae</taxon>
        <taxon>Asteroideae</taxon>
        <taxon>Heliantheae alliance</taxon>
        <taxon>Heliantheae</taxon>
        <taxon>Ambrosia</taxon>
    </lineage>
</organism>
<comment type="caution">
    <text evidence="1">The sequence shown here is derived from an EMBL/GenBank/DDBJ whole genome shotgun (WGS) entry which is preliminary data.</text>
</comment>
<reference evidence="1" key="1">
    <citation type="submission" date="2022-06" db="EMBL/GenBank/DDBJ databases">
        <title>Uncovering the hologenomic basis of an extraordinary plant invasion.</title>
        <authorList>
            <person name="Bieker V.C."/>
            <person name="Martin M.D."/>
            <person name="Gilbert T."/>
            <person name="Hodgins K."/>
            <person name="Battlay P."/>
            <person name="Petersen B."/>
            <person name="Wilson J."/>
        </authorList>
    </citation>
    <scope>NUCLEOTIDE SEQUENCE</scope>
    <source>
        <strain evidence="1">AA19_3_7</strain>
        <tissue evidence="1">Leaf</tissue>
    </source>
</reference>
<sequence>MELIIMIKPRRCIQMLTVRFQKHTARLKSLCITRGRIAGSSSKRRYMMSHLM</sequence>
<accession>A0AAD5D5H6</accession>
<evidence type="ECO:0000313" key="1">
    <source>
        <dbReference type="EMBL" id="KAI7754621.1"/>
    </source>
</evidence>
<evidence type="ECO:0000313" key="2">
    <source>
        <dbReference type="Proteomes" id="UP001206925"/>
    </source>
</evidence>
<dbReference type="EMBL" id="JAMZMK010002995">
    <property type="protein sequence ID" value="KAI7754621.1"/>
    <property type="molecule type" value="Genomic_DNA"/>
</dbReference>
<protein>
    <submittedName>
        <fullName evidence="1">Uncharacterized protein</fullName>
    </submittedName>
</protein>
<dbReference type="Proteomes" id="UP001206925">
    <property type="component" value="Unassembled WGS sequence"/>
</dbReference>
<name>A0AAD5D5H6_AMBAR</name>
<gene>
    <name evidence="1" type="ORF">M8C21_006673</name>
</gene>
<dbReference type="AlphaFoldDB" id="A0AAD5D5H6"/>
<proteinExistence type="predicted"/>